<reference evidence="1 2" key="1">
    <citation type="journal article" date="2019" name="Int. J. Syst. Evol. Microbiol.">
        <title>The Global Catalogue of Microorganisms (GCM) 10K type strain sequencing project: providing services to taxonomists for standard genome sequencing and annotation.</title>
        <authorList>
            <consortium name="The Broad Institute Genomics Platform"/>
            <consortium name="The Broad Institute Genome Sequencing Center for Infectious Disease"/>
            <person name="Wu L."/>
            <person name="Ma J."/>
        </authorList>
    </citation>
    <scope>NUCLEOTIDE SEQUENCE [LARGE SCALE GENOMIC DNA]</scope>
    <source>
        <strain evidence="1 2">JCM 14322</strain>
    </source>
</reference>
<dbReference type="EMBL" id="BAAANJ010000001">
    <property type="protein sequence ID" value="GAA1799304.1"/>
    <property type="molecule type" value="Genomic_DNA"/>
</dbReference>
<accession>A0ABN2LU63</accession>
<dbReference type="InterPro" id="IPR046288">
    <property type="entry name" value="DUF6325"/>
</dbReference>
<proteinExistence type="predicted"/>
<dbReference type="RefSeq" id="WP_344292852.1">
    <property type="nucleotide sequence ID" value="NZ_BAAANJ010000001.1"/>
</dbReference>
<comment type="caution">
    <text evidence="1">The sequence shown here is derived from an EMBL/GenBank/DDBJ whole genome shotgun (WGS) entry which is preliminary data.</text>
</comment>
<dbReference type="Pfam" id="PF19850">
    <property type="entry name" value="DUF6325"/>
    <property type="match status" value="1"/>
</dbReference>
<evidence type="ECO:0000313" key="2">
    <source>
        <dbReference type="Proteomes" id="UP001500002"/>
    </source>
</evidence>
<name>A0ABN2LU63_9MICO</name>
<protein>
    <recommendedName>
        <fullName evidence="3">DUF1269 domain-containing protein</fullName>
    </recommendedName>
</protein>
<sequence length="151" mass="15763">MAERTLDEMGPVDFLVLEFPAGQANFTGEIAEELVRLVDAGTIRVIDLIILTKDDDGGVDAMELEDLGELGPLVELESELAELLAAEDVANLSVAMQPGSVAGVLVYENLWAAPFGSAARRAGGQLIANGRIPTQAIIASLEADALDTTGA</sequence>
<evidence type="ECO:0008006" key="3">
    <source>
        <dbReference type="Google" id="ProtNLM"/>
    </source>
</evidence>
<keyword evidence="2" id="KW-1185">Reference proteome</keyword>
<gene>
    <name evidence="1" type="ORF">GCM10009749_03880</name>
</gene>
<organism evidence="1 2">
    <name type="scientific">Agromyces neolithicus</name>
    <dbReference type="NCBI Taxonomy" id="269420"/>
    <lineage>
        <taxon>Bacteria</taxon>
        <taxon>Bacillati</taxon>
        <taxon>Actinomycetota</taxon>
        <taxon>Actinomycetes</taxon>
        <taxon>Micrococcales</taxon>
        <taxon>Microbacteriaceae</taxon>
        <taxon>Agromyces</taxon>
    </lineage>
</organism>
<evidence type="ECO:0000313" key="1">
    <source>
        <dbReference type="EMBL" id="GAA1799304.1"/>
    </source>
</evidence>
<dbReference type="Proteomes" id="UP001500002">
    <property type="component" value="Unassembled WGS sequence"/>
</dbReference>